<dbReference type="eggNOG" id="COG3943">
    <property type="taxonomic scope" value="Bacteria"/>
</dbReference>
<sequence>MNQSKIVIYQTQDGKTSIDVKLEQDTVWLTANQMSLLFDKDEKTIRKHINNIFKEGEVDKDNNTQKMRVVGVKQNVAVYTLDVIISVGYRVNSKRATFFRRWATNILKEYLIRGIAINDNRLKQLGETIRILKRSTDQLDAKQVLAVVEQYTMALDLLDDYDHQCIGKPEGNKATYILSYEECRKVINDMKFNTHNDLFGNEKDDSFHSSIGAIYQTFGGEDVYPSVEEKAANLLYFNRGKRTYDETDNELFSLKRYTPYYICPTNVKSSTTLSSGS</sequence>
<keyword evidence="2" id="KW-1185">Reference proteome</keyword>
<dbReference type="eggNOG" id="COG3654">
    <property type="taxonomic scope" value="Bacteria"/>
</dbReference>
<comment type="caution">
    <text evidence="1">The sequence shown here is derived from an EMBL/GenBank/DDBJ whole genome shotgun (WGS) entry which is preliminary data.</text>
</comment>
<protein>
    <submittedName>
        <fullName evidence="1">Toxin-antitoxin system, toxin component, Fic domain protein</fullName>
    </submittedName>
</protein>
<evidence type="ECO:0000313" key="2">
    <source>
        <dbReference type="Proteomes" id="UP000003416"/>
    </source>
</evidence>
<name>F3PYD8_9BACE</name>
<dbReference type="EMBL" id="AFBN01000109">
    <property type="protein sequence ID" value="EGF50359.1"/>
    <property type="molecule type" value="Genomic_DNA"/>
</dbReference>
<organism evidence="1 2">
    <name type="scientific">Bacteroides fluxus YIT 12057</name>
    <dbReference type="NCBI Taxonomy" id="763034"/>
    <lineage>
        <taxon>Bacteria</taxon>
        <taxon>Pseudomonadati</taxon>
        <taxon>Bacteroidota</taxon>
        <taxon>Bacteroidia</taxon>
        <taxon>Bacteroidales</taxon>
        <taxon>Bacteroidaceae</taxon>
        <taxon>Bacteroides</taxon>
    </lineage>
</organism>
<dbReference type="HOGENOM" id="CLU_048266_1_0_10"/>
<dbReference type="PANTHER" id="PTHR35810">
    <property type="entry name" value="CYTOPLASMIC PROTEIN-RELATED"/>
    <property type="match status" value="1"/>
</dbReference>
<proteinExistence type="predicted"/>
<dbReference type="STRING" id="763034.HMPREF9446_03786"/>
<dbReference type="RefSeq" id="WP_009126954.1">
    <property type="nucleotide sequence ID" value="NZ_GL882694.1"/>
</dbReference>
<dbReference type="GeneID" id="86051123"/>
<reference evidence="1 2" key="1">
    <citation type="submission" date="2011-02" db="EMBL/GenBank/DDBJ databases">
        <authorList>
            <person name="Weinstock G."/>
            <person name="Sodergren E."/>
            <person name="Clifton S."/>
            <person name="Fulton L."/>
            <person name="Fulton B."/>
            <person name="Courtney L."/>
            <person name="Fronick C."/>
            <person name="Harrison M."/>
            <person name="Strong C."/>
            <person name="Farmer C."/>
            <person name="Delahaunty K."/>
            <person name="Markovic C."/>
            <person name="Hall O."/>
            <person name="Minx P."/>
            <person name="Tomlinson C."/>
            <person name="Mitreva M."/>
            <person name="Hou S."/>
            <person name="Chen J."/>
            <person name="Wollam A."/>
            <person name="Pepin K.H."/>
            <person name="Johnson M."/>
            <person name="Bhonagiri V."/>
            <person name="Zhang X."/>
            <person name="Suruliraj S."/>
            <person name="Warren W."/>
            <person name="Chinwalla A."/>
            <person name="Mardis E.R."/>
            <person name="Wilson R.K."/>
        </authorList>
    </citation>
    <scope>NUCLEOTIDE SEQUENCE [LARGE SCALE GENOMIC DNA]</scope>
    <source>
        <strain evidence="1 2">YIT 12057</strain>
    </source>
</reference>
<evidence type="ECO:0000313" key="1">
    <source>
        <dbReference type="EMBL" id="EGF50359.1"/>
    </source>
</evidence>
<accession>F3PYD8</accession>
<dbReference type="Proteomes" id="UP000003416">
    <property type="component" value="Unassembled WGS sequence"/>
</dbReference>
<dbReference type="Pfam" id="PF13310">
    <property type="entry name" value="Virulence_RhuM"/>
    <property type="match status" value="1"/>
</dbReference>
<dbReference type="AlphaFoldDB" id="F3PYD8"/>
<gene>
    <name evidence="1" type="ORF">HMPREF9446_03786</name>
</gene>
<dbReference type="InterPro" id="IPR011204">
    <property type="entry name" value="Virulence_RhuM-like"/>
</dbReference>
<dbReference type="PANTHER" id="PTHR35810:SF1">
    <property type="entry name" value="CYTOPLASMIC PROTEIN"/>
    <property type="match status" value="1"/>
</dbReference>